<comment type="caution">
    <text evidence="1">The sequence shown here is derived from an EMBL/GenBank/DDBJ whole genome shotgun (WGS) entry which is preliminary data.</text>
</comment>
<accession>A0ACB8HEU5</accession>
<organism evidence="1 2">
    <name type="scientific">Psilocybe cubensis</name>
    <name type="common">Psychedelic mushroom</name>
    <name type="synonym">Stropharia cubensis</name>
    <dbReference type="NCBI Taxonomy" id="181762"/>
    <lineage>
        <taxon>Eukaryota</taxon>
        <taxon>Fungi</taxon>
        <taxon>Dikarya</taxon>
        <taxon>Basidiomycota</taxon>
        <taxon>Agaricomycotina</taxon>
        <taxon>Agaricomycetes</taxon>
        <taxon>Agaricomycetidae</taxon>
        <taxon>Agaricales</taxon>
        <taxon>Agaricineae</taxon>
        <taxon>Strophariaceae</taxon>
        <taxon>Psilocybe</taxon>
    </lineage>
</organism>
<sequence length="196" mass="22650">MRHITSQISRKTEQKNEPDVMKLEVEHRGPKHIILTEVKNLPNDEQRRIDVSIQHFNLKHYFIIFSESTVGSSRAGVVIAEVKWDLEVAPITNTYLAQLPPHSRLIYKNGKLRFEQEMICGSLSSFIQKDPVIRDRERISATTGVRERFTRRLSAQRGAQSHPRPIFCEFHSTCLRKLPKKELNSYTGHGDTMTLS</sequence>
<reference evidence="1" key="1">
    <citation type="submission" date="2021-10" db="EMBL/GenBank/DDBJ databases">
        <title>Psilocybe cubensis genome.</title>
        <authorList>
            <person name="Mckernan K.J."/>
            <person name="Crawford S."/>
            <person name="Trippe A."/>
            <person name="Kane L.T."/>
            <person name="Mclaughlin S."/>
        </authorList>
    </citation>
    <scope>NUCLEOTIDE SEQUENCE</scope>
    <source>
        <strain evidence="1">MGC-MH-2018</strain>
    </source>
</reference>
<evidence type="ECO:0000313" key="1">
    <source>
        <dbReference type="EMBL" id="KAH9485996.1"/>
    </source>
</evidence>
<dbReference type="EMBL" id="JAFIQS020000001">
    <property type="protein sequence ID" value="KAH9485996.1"/>
    <property type="molecule type" value="Genomic_DNA"/>
</dbReference>
<dbReference type="Proteomes" id="UP000664032">
    <property type="component" value="Unassembled WGS sequence"/>
</dbReference>
<gene>
    <name evidence="1" type="ORF">JR316_0000059</name>
</gene>
<proteinExistence type="predicted"/>
<protein>
    <submittedName>
        <fullName evidence="1">Uncharacterized protein</fullName>
    </submittedName>
</protein>
<keyword evidence="2" id="KW-1185">Reference proteome</keyword>
<evidence type="ECO:0000313" key="2">
    <source>
        <dbReference type="Proteomes" id="UP000664032"/>
    </source>
</evidence>
<name>A0ACB8HEU5_PSICU</name>